<proteinExistence type="predicted"/>
<dbReference type="RefSeq" id="WP_407069574.1">
    <property type="nucleotide sequence ID" value="NZ_JBJJXE010000022.1"/>
</dbReference>
<gene>
    <name evidence="1" type="ORF">ACJHVH_08825</name>
</gene>
<name>A0ABW8U7R7_9GAMM</name>
<reference evidence="1 2" key="1">
    <citation type="submission" date="2024-11" db="EMBL/GenBank/DDBJ databases">
        <title>First Report of Moraxella oculi in Brazil in an Infectious Bovine Keratoconjunctivitis Outbreak.</title>
        <authorList>
            <person name="Carvalho C.V."/>
            <person name="Domingues R."/>
            <person name="Coutinho C."/>
            <person name="Honorio N.T.B.S."/>
            <person name="Faza D.R.L.R."/>
            <person name="Carvalho W.A."/>
            <person name="Machado A.B.F."/>
            <person name="Martins M.F."/>
            <person name="Gaspar E.B."/>
        </authorList>
    </citation>
    <scope>NUCLEOTIDE SEQUENCE [LARGE SCALE GENOMIC DNA]</scope>
    <source>
        <strain evidence="1 2">2117LE</strain>
    </source>
</reference>
<evidence type="ECO:0000313" key="2">
    <source>
        <dbReference type="Proteomes" id="UP001624684"/>
    </source>
</evidence>
<sequence>MLDLNNDSFMHKIIGGHAEKSSILAWIRSMFDFTKSASRHIGHLIVNCREKGGHTALKFWESFLREEENHWKIYSNIFQYIGLNIHDELGKPLNPHVEQFVNFMKHSADKSESHYAALLFMIETGPGVESLDQDPHFSH</sequence>
<dbReference type="Proteomes" id="UP001624684">
    <property type="component" value="Unassembled WGS sequence"/>
</dbReference>
<dbReference type="Gene3D" id="1.20.910.10">
    <property type="entry name" value="Heme oxygenase-like"/>
    <property type="match status" value="1"/>
</dbReference>
<dbReference type="SUPFAM" id="SSF48613">
    <property type="entry name" value="Heme oxygenase-like"/>
    <property type="match status" value="1"/>
</dbReference>
<comment type="caution">
    <text evidence="1">The sequence shown here is derived from an EMBL/GenBank/DDBJ whole genome shotgun (WGS) entry which is preliminary data.</text>
</comment>
<accession>A0ABW8U7R7</accession>
<dbReference type="EMBL" id="JBJJXE010000022">
    <property type="protein sequence ID" value="MFL1733081.1"/>
    <property type="molecule type" value="Genomic_DNA"/>
</dbReference>
<protein>
    <recommendedName>
        <fullName evidence="3">Ferritin-like domain-containing protein</fullName>
    </recommendedName>
</protein>
<evidence type="ECO:0000313" key="1">
    <source>
        <dbReference type="EMBL" id="MFL1733081.1"/>
    </source>
</evidence>
<dbReference type="InterPro" id="IPR016084">
    <property type="entry name" value="Haem_Oase-like_multi-hlx"/>
</dbReference>
<organism evidence="1 2">
    <name type="scientific">Moraxella oculi</name>
    <dbReference type="NCBI Taxonomy" id="2940516"/>
    <lineage>
        <taxon>Bacteria</taxon>
        <taxon>Pseudomonadati</taxon>
        <taxon>Pseudomonadota</taxon>
        <taxon>Gammaproteobacteria</taxon>
        <taxon>Moraxellales</taxon>
        <taxon>Moraxellaceae</taxon>
        <taxon>Moraxella</taxon>
    </lineage>
</organism>
<evidence type="ECO:0008006" key="3">
    <source>
        <dbReference type="Google" id="ProtNLM"/>
    </source>
</evidence>
<keyword evidence="2" id="KW-1185">Reference proteome</keyword>